<evidence type="ECO:0000313" key="3">
    <source>
        <dbReference type="Proteomes" id="UP000035680"/>
    </source>
</evidence>
<feature type="chain" id="PRO_5005329200" evidence="2">
    <location>
        <begin position="21"/>
        <end position="339"/>
    </location>
</feature>
<keyword evidence="1" id="KW-0472">Membrane</keyword>
<keyword evidence="1" id="KW-0812">Transmembrane</keyword>
<keyword evidence="1" id="KW-1133">Transmembrane helix</keyword>
<reference evidence="4" key="2">
    <citation type="submission" date="2015-08" db="UniProtKB">
        <authorList>
            <consortium name="WormBaseParasite"/>
        </authorList>
    </citation>
    <scope>IDENTIFICATION</scope>
</reference>
<proteinExistence type="predicted"/>
<keyword evidence="3" id="KW-1185">Reference proteome</keyword>
<name>A0A0K0F5F2_STRVS</name>
<feature type="transmembrane region" description="Helical" evidence="1">
    <location>
        <begin position="301"/>
        <end position="323"/>
    </location>
</feature>
<accession>A0A0K0F5F2</accession>
<evidence type="ECO:0000256" key="1">
    <source>
        <dbReference type="SAM" id="Phobius"/>
    </source>
</evidence>
<feature type="signal peptide" evidence="2">
    <location>
        <begin position="1"/>
        <end position="20"/>
    </location>
</feature>
<keyword evidence="2" id="KW-0732">Signal</keyword>
<evidence type="ECO:0000256" key="2">
    <source>
        <dbReference type="SAM" id="SignalP"/>
    </source>
</evidence>
<protein>
    <submittedName>
        <fullName evidence="4">Ig-like domain-containing protein</fullName>
    </submittedName>
</protein>
<dbReference type="WBParaSite" id="SVE_0404300.1">
    <property type="protein sequence ID" value="SVE_0404300.1"/>
    <property type="gene ID" value="SVE_0404300"/>
</dbReference>
<dbReference type="Proteomes" id="UP000035680">
    <property type="component" value="Unassembled WGS sequence"/>
</dbReference>
<organism evidence="3 4">
    <name type="scientific">Strongyloides venezuelensis</name>
    <name type="common">Threadworm</name>
    <dbReference type="NCBI Taxonomy" id="75913"/>
    <lineage>
        <taxon>Eukaryota</taxon>
        <taxon>Metazoa</taxon>
        <taxon>Ecdysozoa</taxon>
        <taxon>Nematoda</taxon>
        <taxon>Chromadorea</taxon>
        <taxon>Rhabditida</taxon>
        <taxon>Tylenchina</taxon>
        <taxon>Panagrolaimomorpha</taxon>
        <taxon>Strongyloidoidea</taxon>
        <taxon>Strongyloididae</taxon>
        <taxon>Strongyloides</taxon>
    </lineage>
</organism>
<evidence type="ECO:0000313" key="4">
    <source>
        <dbReference type="WBParaSite" id="SVE_0404300.1"/>
    </source>
</evidence>
<reference evidence="3" key="1">
    <citation type="submission" date="2014-07" db="EMBL/GenBank/DDBJ databases">
        <authorList>
            <person name="Martin A.A"/>
            <person name="De Silva N."/>
        </authorList>
    </citation>
    <scope>NUCLEOTIDE SEQUENCE</scope>
</reference>
<sequence>MKFNELFLFIFCYFTYPKQGKLEEWQNPINPLDMKDFLVDFYKRGYRSSNNTIKITSGFLSHIETSNSETLVLNYYKGDNILLYLDSFPTSIKERKIYIIEEESGEVVDKTNYNVINTLEGLFIFLKFDVTNFAQNTLFRIQIKDDIRLKVNFEVRFHSYNEEQDSTIDNEVFISTPFNIPIDDTSTFIICALKKQSKDLTMYFEYKDKKTGKYNRVMENNKLFKNRNRRFKTLIFVSETVLQSKSQKFKCSVKDKKLQKILVQITTSYTPDMKKYDLNDAGTKEPIQKSKERKRSYFKDLLTILIIIMLSIRLFGSIVINFLQRAYFLTFKSNIDEYN</sequence>
<dbReference type="AlphaFoldDB" id="A0A0K0F5F2"/>